<sequence length="92" mass="9998">MRFFGFLLTVALVTLPFALAACGGPIETTDNVIATTKEGCAVHKIVRRQGMLSEEVFTTICPNGAARTEWETTRMIGKTVTTEKHAVDTPAR</sequence>
<dbReference type="EMBL" id="JX100814">
    <property type="protein sequence ID" value="AFU86506.1"/>
    <property type="molecule type" value="Genomic_DNA"/>
</dbReference>
<dbReference type="OrthoDB" id="37831at10239"/>
<dbReference type="PROSITE" id="PS51257">
    <property type="entry name" value="PROKAR_LIPOPROTEIN"/>
    <property type="match status" value="1"/>
</dbReference>
<gene>
    <name evidence="1" type="ORF">CcrRogue_gp024</name>
</gene>
<evidence type="ECO:0000313" key="2">
    <source>
        <dbReference type="Proteomes" id="UP000000461"/>
    </source>
</evidence>
<keyword evidence="2" id="KW-1185">Reference proteome</keyword>
<dbReference type="KEGG" id="vg:13995805"/>
<keyword evidence="1" id="KW-0449">Lipoprotein</keyword>
<accession>K4JND4</accession>
<dbReference type="InterPro" id="IPR032618">
    <property type="entry name" value="DUF4884"/>
</dbReference>
<name>K4JND4_9CAUD</name>
<dbReference type="Pfam" id="PF16225">
    <property type="entry name" value="DUF4884"/>
    <property type="match status" value="1"/>
</dbReference>
<protein>
    <submittedName>
        <fullName evidence="1">Putative lipoprotein</fullName>
    </submittedName>
</protein>
<organism evidence="1 2">
    <name type="scientific">Caulobacter phage CcrRogue</name>
    <dbReference type="NCBI Taxonomy" id="2927986"/>
    <lineage>
        <taxon>Viruses</taxon>
        <taxon>Duplodnaviria</taxon>
        <taxon>Heunggongvirae</taxon>
        <taxon>Uroviricota</taxon>
        <taxon>Caudoviricetes</taxon>
        <taxon>Jeanschmidtviridae</taxon>
        <taxon>Poindextervirus</taxon>
        <taxon>Poindextervirus rogue</taxon>
    </lineage>
</organism>
<evidence type="ECO:0000313" key="1">
    <source>
        <dbReference type="EMBL" id="AFU86506.1"/>
    </source>
</evidence>
<dbReference type="Proteomes" id="UP000000461">
    <property type="component" value="Segment"/>
</dbReference>
<reference evidence="1 2" key="1">
    <citation type="journal article" date="2012" name="BMC Genomics">
        <title>The Caulobacter crescentus phage phiCbK: genomics of a canonical phage.</title>
        <authorList>
            <person name="Gill J.J."/>
            <person name="Berry J.D."/>
            <person name="Russell W.K."/>
            <person name="Lessor L."/>
            <person name="Escobar Garcia D.A."/>
            <person name="Hernandez D."/>
            <person name="Kane A."/>
            <person name="Keene J."/>
            <person name="Maddox M."/>
            <person name="Martin R."/>
            <person name="Mohan S."/>
            <person name="Thorn A.M."/>
            <person name="Russell D.H."/>
            <person name="Young R."/>
        </authorList>
    </citation>
    <scope>NUCLEOTIDE SEQUENCE [LARGE SCALE GENOMIC DNA]</scope>
</reference>
<proteinExistence type="predicted"/>